<accession>A0ABQ7PXI9</accession>
<evidence type="ECO:0000313" key="3">
    <source>
        <dbReference type="Proteomes" id="UP000823941"/>
    </source>
</evidence>
<dbReference type="EMBL" id="JAHIBW010000026">
    <property type="protein sequence ID" value="KAG7297601.1"/>
    <property type="molecule type" value="Genomic_DNA"/>
</dbReference>
<protein>
    <recommendedName>
        <fullName evidence="1">Aminopeptidase N-like N-terminal domain-containing protein</fullName>
    </recommendedName>
</protein>
<dbReference type="InterPro" id="IPR050344">
    <property type="entry name" value="Peptidase_M1_aminopeptidases"/>
</dbReference>
<comment type="caution">
    <text evidence="2">The sequence shown here is derived from an EMBL/GenBank/DDBJ whole genome shotgun (WGS) entry which is preliminary data.</text>
</comment>
<name>A0ABQ7PXI9_PLUXY</name>
<dbReference type="Gene3D" id="2.60.40.1730">
    <property type="entry name" value="tricorn interacting facor f3 domain"/>
    <property type="match status" value="1"/>
</dbReference>
<dbReference type="Pfam" id="PF17900">
    <property type="entry name" value="Peptidase_M1_N"/>
    <property type="match status" value="1"/>
</dbReference>
<reference evidence="2 3" key="1">
    <citation type="submission" date="2021-06" db="EMBL/GenBank/DDBJ databases">
        <title>A haploid diamondback moth (Plutella xylostella L.) genome assembly resolves 31 chromosomes and identifies a diamide resistance mutation.</title>
        <authorList>
            <person name="Ward C.M."/>
            <person name="Perry K.D."/>
            <person name="Baker G."/>
            <person name="Powis K."/>
            <person name="Heckel D.G."/>
            <person name="Baxter S.W."/>
        </authorList>
    </citation>
    <scope>NUCLEOTIDE SEQUENCE [LARGE SCALE GENOMIC DNA]</scope>
    <source>
        <strain evidence="2 3">LV</strain>
        <tissue evidence="2">Single pupa</tissue>
    </source>
</reference>
<organism evidence="2 3">
    <name type="scientific">Plutella xylostella</name>
    <name type="common">Diamondback moth</name>
    <name type="synonym">Plutella maculipennis</name>
    <dbReference type="NCBI Taxonomy" id="51655"/>
    <lineage>
        <taxon>Eukaryota</taxon>
        <taxon>Metazoa</taxon>
        <taxon>Ecdysozoa</taxon>
        <taxon>Arthropoda</taxon>
        <taxon>Hexapoda</taxon>
        <taxon>Insecta</taxon>
        <taxon>Pterygota</taxon>
        <taxon>Neoptera</taxon>
        <taxon>Endopterygota</taxon>
        <taxon>Lepidoptera</taxon>
        <taxon>Glossata</taxon>
        <taxon>Ditrysia</taxon>
        <taxon>Yponomeutoidea</taxon>
        <taxon>Plutellidae</taxon>
        <taxon>Plutella</taxon>
    </lineage>
</organism>
<dbReference type="SUPFAM" id="SSF63737">
    <property type="entry name" value="Leukotriene A4 hydrolase N-terminal domain"/>
    <property type="match status" value="1"/>
</dbReference>
<dbReference type="InterPro" id="IPR042097">
    <property type="entry name" value="Aminopeptidase_N-like_N_sf"/>
</dbReference>
<dbReference type="PANTHER" id="PTHR11533:SF299">
    <property type="entry name" value="AMINOPEPTIDASE"/>
    <property type="match status" value="1"/>
</dbReference>
<feature type="domain" description="Aminopeptidase N-like N-terminal" evidence="1">
    <location>
        <begin position="7"/>
        <end position="87"/>
    </location>
</feature>
<evidence type="ECO:0000259" key="1">
    <source>
        <dbReference type="Pfam" id="PF17900"/>
    </source>
</evidence>
<dbReference type="PANTHER" id="PTHR11533">
    <property type="entry name" value="PROTEASE M1 ZINC METALLOPROTEASE"/>
    <property type="match status" value="1"/>
</dbReference>
<evidence type="ECO:0000313" key="2">
    <source>
        <dbReference type="EMBL" id="KAG7297601.1"/>
    </source>
</evidence>
<gene>
    <name evidence="2" type="ORF">JYU34_019656</name>
</gene>
<dbReference type="InterPro" id="IPR045357">
    <property type="entry name" value="Aminopeptidase_N-like_N"/>
</dbReference>
<sequence>MSAYCASYRLTIPFSGNLKSELEGVYISEYKEDGVDQYLIATQFEAISARKGFPCWDEPAYKASFTVALGHARALTAVSNMPQTKSGSDK</sequence>
<dbReference type="Proteomes" id="UP000823941">
    <property type="component" value="Chromosome 26"/>
</dbReference>
<proteinExistence type="predicted"/>
<keyword evidence="3" id="KW-1185">Reference proteome</keyword>